<reference evidence="1 2" key="1">
    <citation type="submission" date="2024-06" db="EMBL/GenBank/DDBJ databases">
        <title>Draft genome sequence of Geodermatophilus badlandi, a novel member of the Geodermatophilaceae isolated from badland sedimentary rocks in the Red desert, Wyoming, USA.</title>
        <authorList>
            <person name="Ben Tekaya S."/>
            <person name="Nouioui I."/>
            <person name="Flores G.M."/>
            <person name="Shaal M.N."/>
            <person name="Bredoire F."/>
            <person name="Basile F."/>
            <person name="Van Diepen L."/>
            <person name="Ward N.L."/>
        </authorList>
    </citation>
    <scope>NUCLEOTIDE SEQUENCE [LARGE SCALE GENOMIC DNA]</scope>
    <source>
        <strain evidence="1 2">WL48A</strain>
    </source>
</reference>
<proteinExistence type="predicted"/>
<comment type="caution">
    <text evidence="1">The sequence shown here is derived from an EMBL/GenBank/DDBJ whole genome shotgun (WGS) entry which is preliminary data.</text>
</comment>
<name>A0ABV3XJJ3_9ACTN</name>
<evidence type="ECO:0008006" key="3">
    <source>
        <dbReference type="Google" id="ProtNLM"/>
    </source>
</evidence>
<gene>
    <name evidence="1" type="ORF">ABQ292_19590</name>
</gene>
<dbReference type="EMBL" id="JBFNXQ010000077">
    <property type="protein sequence ID" value="MEX5720571.1"/>
    <property type="molecule type" value="Genomic_DNA"/>
</dbReference>
<accession>A0ABV3XJJ3</accession>
<dbReference type="Proteomes" id="UP001560045">
    <property type="component" value="Unassembled WGS sequence"/>
</dbReference>
<organism evidence="1 2">
    <name type="scientific">Geodermatophilus maliterrae</name>
    <dbReference type="NCBI Taxonomy" id="3162531"/>
    <lineage>
        <taxon>Bacteria</taxon>
        <taxon>Bacillati</taxon>
        <taxon>Actinomycetota</taxon>
        <taxon>Actinomycetes</taxon>
        <taxon>Geodermatophilales</taxon>
        <taxon>Geodermatophilaceae</taxon>
        <taxon>Geodermatophilus</taxon>
    </lineage>
</organism>
<evidence type="ECO:0000313" key="2">
    <source>
        <dbReference type="Proteomes" id="UP001560045"/>
    </source>
</evidence>
<dbReference type="RefSeq" id="WP_369209392.1">
    <property type="nucleotide sequence ID" value="NZ_JBFNXQ010000077.1"/>
</dbReference>
<keyword evidence="2" id="KW-1185">Reference proteome</keyword>
<sequence length="352" mass="36752">MKELTLLREAGPQAPALTPAACSAARAALLEEIDSARTVRGRLRCRLPGRRTTLRLGTALVAVAAAWTTAVLVTPDSAVPDRPAAPTAAPVTPGGIALVAAEEVTFPLSLDPAPEGLTPFLSRRGGIAAYGNTPPFYVADYSSTGGDRVLVHLFPEDPRSSPDYGWSVQGDPAGTATVDGVEAEVWRGDSSVDLLWERPDGRWVQVLGEGAYGGTAAAVAVAETLVDRPQPVGLQFGLAPAGWSVGGYEESRSLDLVSDTDPDQLLRLGLVGREYPGTLDELLEGMSLTAPPEPVTVQGQPARLALAGGDGGSPYRYLVGQLPGGPFFILLAPETLTREQVLQIAEQVTSTA</sequence>
<protein>
    <recommendedName>
        <fullName evidence="3">DUF4367 domain-containing protein</fullName>
    </recommendedName>
</protein>
<evidence type="ECO:0000313" key="1">
    <source>
        <dbReference type="EMBL" id="MEX5720571.1"/>
    </source>
</evidence>